<feature type="region of interest" description="Disordered" evidence="3">
    <location>
        <begin position="237"/>
        <end position="441"/>
    </location>
</feature>
<feature type="region of interest" description="Disordered" evidence="3">
    <location>
        <begin position="1177"/>
        <end position="1218"/>
    </location>
</feature>
<feature type="region of interest" description="Disordered" evidence="3">
    <location>
        <begin position="1012"/>
        <end position="1046"/>
    </location>
</feature>
<comment type="caution">
    <text evidence="5">The sequence shown here is derived from an EMBL/GenBank/DDBJ whole genome shotgun (WGS) entry which is preliminary data.</text>
</comment>
<feature type="region of interest" description="Disordered" evidence="3">
    <location>
        <begin position="809"/>
        <end position="890"/>
    </location>
</feature>
<dbReference type="SMART" id="SM00326">
    <property type="entry name" value="SH3"/>
    <property type="match status" value="1"/>
</dbReference>
<feature type="compositionally biased region" description="Low complexity" evidence="3">
    <location>
        <begin position="361"/>
        <end position="373"/>
    </location>
</feature>
<dbReference type="GO" id="GO:0051286">
    <property type="term" value="C:cell tip"/>
    <property type="evidence" value="ECO:0007669"/>
    <property type="project" value="TreeGrafter"/>
</dbReference>
<feature type="compositionally biased region" description="Low complexity" evidence="3">
    <location>
        <begin position="1078"/>
        <end position="1091"/>
    </location>
</feature>
<dbReference type="InterPro" id="IPR000159">
    <property type="entry name" value="RA_dom"/>
</dbReference>
<feature type="compositionally biased region" description="Basic and acidic residues" evidence="3">
    <location>
        <begin position="1024"/>
        <end position="1033"/>
    </location>
</feature>
<dbReference type="OrthoDB" id="196165at2759"/>
<feature type="compositionally biased region" description="Low complexity" evidence="3">
    <location>
        <begin position="77"/>
        <end position="86"/>
    </location>
</feature>
<feature type="compositionally biased region" description="Polar residues" evidence="3">
    <location>
        <begin position="582"/>
        <end position="599"/>
    </location>
</feature>
<feature type="compositionally biased region" description="Polar residues" evidence="3">
    <location>
        <begin position="8"/>
        <end position="27"/>
    </location>
</feature>
<dbReference type="InterPro" id="IPR029071">
    <property type="entry name" value="Ubiquitin-like_domsf"/>
</dbReference>
<evidence type="ECO:0000256" key="2">
    <source>
        <dbReference type="PROSITE-ProRule" id="PRU00192"/>
    </source>
</evidence>
<evidence type="ECO:0000313" key="5">
    <source>
        <dbReference type="EMBL" id="ORY34860.1"/>
    </source>
</evidence>
<feature type="compositionally biased region" description="Low complexity" evidence="3">
    <location>
        <begin position="94"/>
        <end position="110"/>
    </location>
</feature>
<dbReference type="InterPro" id="IPR053039">
    <property type="entry name" value="Polarity_Bud-Selection_Reg"/>
</dbReference>
<gene>
    <name evidence="5" type="ORF">BCR39DRAFT_515181</name>
</gene>
<feature type="compositionally biased region" description="Acidic residues" evidence="3">
    <location>
        <begin position="282"/>
        <end position="314"/>
    </location>
</feature>
<sequence length="1484" mass="161570">MTAIAQPVSYQHQQPYPHSYTTQSTVEDVSDEESFEGDIDMDEHHRHFYNQQQQQAMYYQQHKQQYGSQDQIAGPSQTQQQQQQHQHQQHHQQQHQQQQQQQQQEQQQLQRANGHGDGEGDEPMEDDDMYSDESSTASIPDENIDFSLTYALHTFVATVEGQASVVKGDSLLLLDDANSYWWLVRVLKTEDVGYIPAENIETPYERLARLNKHRNVDLAAATQQEIQAAEVKGREKPKISILGKGKGTKQEKTEEDGEDSAGRRVFFAPPTYVEHPGRTWSSDEEDESDEEGEEGNMEADEVENSVEEGGEEADSPQHEGEVARVENGVSAGQVSDMEPDDGVEWAEDAAESEQKRVVDLRQQAAAPTRPQPQSNNPFAPRRPEPTTPTQAVASGIAVASTSTTSLASSAGSIILDPAQASNDTRRITMTPSVAQGERGPLLPSAIAAQQANGRAVSGQSVASVASVNSAISAASSARSGTPTSPDDASKKMRKSRKGSKEDLDGGEKKKSRGMLGGLFSRNKNKDKKGIAHNDARSSEDSIVSGAVDMSPASLNRQSEESLGQRGSTSIDARNGLSPPQPTVTSHSLRLQQKDQATQQAYSNKYLKTSPSSDLHSPSAAEAAAAVAQSAAAMRLAASMNGSLGSKRPSSIILSPNPAGPPLLNVIRVFAGEHIKSEASFKTVLINETTSSSDLIRQAMQRFHLSGASTPGTDANYFLTIKDVTGEEMELGPGEKPLSAFQESVQRWTDEQDEGRRLGDFTPTVKRSSISSISSVISLSSHPAIAKLGMNDFSDDSTVKIYLNRRRPGSVQITNGLPEPNSEFSSYSTQLSTVQESSPEFKGSEWSSVTGSPPGRSINSDVTATPPTPQQRFNPSLNVYTGGQASPERFSSPSARFTIQLVIQPSDLPEGSVFDPSSDAIIPRNLLRDRRPSADNGYPSDSRRRLFVLPRNATVVEAIEQGLDRFGIAEGVVDGGDDVEDRAGKRRSMARVRYSLMAATQGDERALAPSSKVLDAYPTPPTLRPMDRPTQEQRRRSRDFSQNAGSLSDLLPTDPVFFLRKVGPRGLSSRFGLADGPMQRQQQNQSDTTTTTREVDGQNPLSPQEIIAAQRAASRATQKALISAHANKQQGIDVVLPDRGTLRSSRLMEGNGEIVRYSYISGDGETYDISELLAEEWNKDDDSPKKGSLLDAPPLRRAGTDQSAYVTAPSTPEPTSDESRDLLQGVLERAAGQPEDKLEQKLQRVINRVKSDSSINRTSGEPVVEPSSSSGRQTPQGRTTPQPRTLSPLPEGRAADVTPRASDSRQANYHQTAVSVNRIISRHRQQPSIASIMSDLSAPTGQEDDDRGSSTPMTATSSTHPTPPISGAIFTRSVSSASPTPRAPVVYQDDFGMKAMMAVIEARAREYKRAEDSKRTSGRMTDKYQVDEVEKMFYGERVDFNGIHPDIRVCFEGLGTRLDRFDKDVDDLLASIRYGGQASDGALQV</sequence>
<feature type="compositionally biased region" description="Polar residues" evidence="3">
    <location>
        <begin position="419"/>
        <end position="433"/>
    </location>
</feature>
<dbReference type="GO" id="GO:0015630">
    <property type="term" value="C:microtubule cytoskeleton"/>
    <property type="evidence" value="ECO:0007669"/>
    <property type="project" value="TreeGrafter"/>
</dbReference>
<evidence type="ECO:0000256" key="1">
    <source>
        <dbReference type="ARBA" id="ARBA00022443"/>
    </source>
</evidence>
<feature type="compositionally biased region" description="Basic and acidic residues" evidence="3">
    <location>
        <begin position="498"/>
        <end position="508"/>
    </location>
</feature>
<dbReference type="GO" id="GO:0008104">
    <property type="term" value="P:intracellular protein localization"/>
    <property type="evidence" value="ECO:0007669"/>
    <property type="project" value="TreeGrafter"/>
</dbReference>
<feature type="compositionally biased region" description="Basic and acidic residues" evidence="3">
    <location>
        <begin position="527"/>
        <end position="539"/>
    </location>
</feature>
<dbReference type="Pfam" id="PF00788">
    <property type="entry name" value="RA"/>
    <property type="match status" value="1"/>
</dbReference>
<dbReference type="PANTHER" id="PTHR47775">
    <property type="entry name" value="BUD SITE SELECTION PROTEIN 14"/>
    <property type="match status" value="1"/>
</dbReference>
<feature type="compositionally biased region" description="Low complexity" evidence="3">
    <location>
        <begin position="49"/>
        <end position="66"/>
    </location>
</feature>
<proteinExistence type="predicted"/>
<accession>A0A1Y2BJS2</accession>
<name>A0A1Y2BJS2_9TREE</name>
<protein>
    <recommendedName>
        <fullName evidence="4">SH3 domain-containing protein</fullName>
    </recommendedName>
</protein>
<dbReference type="Gene3D" id="3.10.20.90">
    <property type="entry name" value="Phosphatidylinositol 3-kinase Catalytic Subunit, Chain A, domain 1"/>
    <property type="match status" value="1"/>
</dbReference>
<feature type="compositionally biased region" description="Low complexity" evidence="3">
    <location>
        <begin position="399"/>
        <end position="412"/>
    </location>
</feature>
<feature type="compositionally biased region" description="Acidic residues" evidence="3">
    <location>
        <begin position="119"/>
        <end position="131"/>
    </location>
</feature>
<feature type="domain" description="SH3" evidence="4">
    <location>
        <begin position="144"/>
        <end position="205"/>
    </location>
</feature>
<dbReference type="PANTHER" id="PTHR47775:SF1">
    <property type="entry name" value="BUD SITE SELECTION PROTEIN 14"/>
    <property type="match status" value="1"/>
</dbReference>
<feature type="compositionally biased region" description="Acidic residues" evidence="3">
    <location>
        <begin position="337"/>
        <end position="351"/>
    </location>
</feature>
<dbReference type="SUPFAM" id="SSF50044">
    <property type="entry name" value="SH3-domain"/>
    <property type="match status" value="1"/>
</dbReference>
<evidence type="ECO:0000256" key="3">
    <source>
        <dbReference type="SAM" id="MobiDB-lite"/>
    </source>
</evidence>
<feature type="compositionally biased region" description="Basic and acidic residues" evidence="3">
    <location>
        <begin position="315"/>
        <end position="324"/>
    </location>
</feature>
<feature type="compositionally biased region" description="Polar residues" evidence="3">
    <location>
        <begin position="1348"/>
        <end position="1359"/>
    </location>
</feature>
<evidence type="ECO:0000313" key="6">
    <source>
        <dbReference type="Proteomes" id="UP000193986"/>
    </source>
</evidence>
<keyword evidence="1 2" id="KW-0728">SH3 domain</keyword>
<dbReference type="Gene3D" id="2.30.30.40">
    <property type="entry name" value="SH3 Domains"/>
    <property type="match status" value="1"/>
</dbReference>
<dbReference type="InterPro" id="IPR001452">
    <property type="entry name" value="SH3_domain"/>
</dbReference>
<dbReference type="InParanoid" id="A0A1Y2BJS2"/>
<feature type="compositionally biased region" description="Polar residues" evidence="3">
    <location>
        <begin position="552"/>
        <end position="571"/>
    </location>
</feature>
<feature type="compositionally biased region" description="Polar residues" evidence="3">
    <location>
        <begin position="821"/>
        <end position="837"/>
    </location>
</feature>
<feature type="compositionally biased region" description="Polar residues" evidence="3">
    <location>
        <begin position="1199"/>
        <end position="1213"/>
    </location>
</feature>
<feature type="region of interest" description="Disordered" evidence="3">
    <location>
        <begin position="1248"/>
        <end position="1380"/>
    </location>
</feature>
<feature type="compositionally biased region" description="Polar residues" evidence="3">
    <location>
        <begin position="844"/>
        <end position="890"/>
    </location>
</feature>
<feature type="region of interest" description="Disordered" evidence="3">
    <location>
        <begin position="1"/>
        <end position="140"/>
    </location>
</feature>
<organism evidence="5 6">
    <name type="scientific">Naematelia encephala</name>
    <dbReference type="NCBI Taxonomy" id="71784"/>
    <lineage>
        <taxon>Eukaryota</taxon>
        <taxon>Fungi</taxon>
        <taxon>Dikarya</taxon>
        <taxon>Basidiomycota</taxon>
        <taxon>Agaricomycotina</taxon>
        <taxon>Tremellomycetes</taxon>
        <taxon>Tremellales</taxon>
        <taxon>Naemateliaceae</taxon>
        <taxon>Naematelia</taxon>
    </lineage>
</organism>
<reference evidence="5 6" key="1">
    <citation type="submission" date="2016-07" db="EMBL/GenBank/DDBJ databases">
        <title>Pervasive Adenine N6-methylation of Active Genes in Fungi.</title>
        <authorList>
            <consortium name="DOE Joint Genome Institute"/>
            <person name="Mondo S.J."/>
            <person name="Dannebaum R.O."/>
            <person name="Kuo R.C."/>
            <person name="Labutti K."/>
            <person name="Haridas S."/>
            <person name="Kuo A."/>
            <person name="Salamov A."/>
            <person name="Ahrendt S.R."/>
            <person name="Lipzen A."/>
            <person name="Sullivan W."/>
            <person name="Andreopoulos W.B."/>
            <person name="Clum A."/>
            <person name="Lindquist E."/>
            <person name="Daum C."/>
            <person name="Ramamoorthy G.K."/>
            <person name="Gryganskyi A."/>
            <person name="Culley D."/>
            <person name="Magnuson J.K."/>
            <person name="James T.Y."/>
            <person name="O'Malley M.A."/>
            <person name="Stajich J.E."/>
            <person name="Spatafora J.W."/>
            <person name="Visel A."/>
            <person name="Grigoriev I.V."/>
        </authorList>
    </citation>
    <scope>NUCLEOTIDE SEQUENCE [LARGE SCALE GENOMIC DNA]</scope>
    <source>
        <strain evidence="5 6">68-887.2</strain>
    </source>
</reference>
<feature type="compositionally biased region" description="Low complexity" evidence="3">
    <location>
        <begin position="1258"/>
        <end position="1284"/>
    </location>
</feature>
<feature type="compositionally biased region" description="Polar residues" evidence="3">
    <location>
        <begin position="67"/>
        <end position="76"/>
    </location>
</feature>
<feature type="compositionally biased region" description="Acidic residues" evidence="3">
    <location>
        <begin position="28"/>
        <end position="41"/>
    </location>
</feature>
<dbReference type="STRING" id="71784.A0A1Y2BJS2"/>
<dbReference type="GO" id="GO:0030950">
    <property type="term" value="P:establishment or maintenance of actin cytoskeleton polarity"/>
    <property type="evidence" value="ECO:0007669"/>
    <property type="project" value="TreeGrafter"/>
</dbReference>
<dbReference type="SUPFAM" id="SSF54236">
    <property type="entry name" value="Ubiquitin-like"/>
    <property type="match status" value="1"/>
</dbReference>
<feature type="region of interest" description="Disordered" evidence="3">
    <location>
        <begin position="472"/>
        <end position="599"/>
    </location>
</feature>
<feature type="region of interest" description="Disordered" evidence="3">
    <location>
        <begin position="1068"/>
        <end position="1098"/>
    </location>
</feature>
<dbReference type="CDD" id="cd17043">
    <property type="entry name" value="RA"/>
    <property type="match status" value="1"/>
</dbReference>
<evidence type="ECO:0000259" key="4">
    <source>
        <dbReference type="PROSITE" id="PS50002"/>
    </source>
</evidence>
<dbReference type="InterPro" id="IPR036028">
    <property type="entry name" value="SH3-like_dom_sf"/>
</dbReference>
<dbReference type="FunFam" id="2.30.30.40:FF:000035">
    <property type="entry name" value="SH3 domain containing protein"/>
    <property type="match status" value="1"/>
</dbReference>
<dbReference type="Proteomes" id="UP000193986">
    <property type="component" value="Unassembled WGS sequence"/>
</dbReference>
<feature type="compositionally biased region" description="Polar residues" evidence="3">
    <location>
        <begin position="1303"/>
        <end position="1314"/>
    </location>
</feature>
<keyword evidence="6" id="KW-1185">Reference proteome</keyword>
<dbReference type="GO" id="GO:0007165">
    <property type="term" value="P:signal transduction"/>
    <property type="evidence" value="ECO:0007669"/>
    <property type="project" value="InterPro"/>
</dbReference>
<dbReference type="EMBL" id="MCFC01000002">
    <property type="protein sequence ID" value="ORY34860.1"/>
    <property type="molecule type" value="Genomic_DNA"/>
</dbReference>
<dbReference type="PROSITE" id="PS50002">
    <property type="entry name" value="SH3"/>
    <property type="match status" value="1"/>
</dbReference>